<reference evidence="6" key="1">
    <citation type="submission" date="2020-08" db="EMBL/GenBank/DDBJ databases">
        <title>Genome public.</title>
        <authorList>
            <person name="Liu C."/>
            <person name="Sun Q."/>
        </authorList>
    </citation>
    <scope>NUCLEOTIDE SEQUENCE</scope>
    <source>
        <strain evidence="6">NSJ-68</strain>
    </source>
</reference>
<evidence type="ECO:0000256" key="5">
    <source>
        <dbReference type="ARBA" id="ARBA00023277"/>
    </source>
</evidence>
<comment type="subunit">
    <text evidence="3">Homotrimer.</text>
</comment>
<sequence length="226" mass="24790">MERRLEKMSRENTIKIIEENKMMVITRGIYGEDLMKLAEALFEGGIRAFEITYDPADPNTLVKTKETIQALDAKFKGELLLGVGTVLTVEQVRNAKDAGAKFIVSPNFNEAVVKETLAQGLVSIPGCMTPTEICAADEAGADFIKLFPAGTLGIKYCKDIYAPIHHVKFLATVGVTEETFKQYLEIGFAGAGISSQLVDKKLRDAGNYAELTERAKRFVAIAKSFS</sequence>
<comment type="similarity">
    <text evidence="2">Belongs to the KHG/KDPG aldolase family.</text>
</comment>
<name>A0A923L9V4_9FIRM</name>
<organism evidence="6 7">
    <name type="scientific">Anaerosacchariphilus hominis</name>
    <dbReference type="NCBI Taxonomy" id="2763017"/>
    <lineage>
        <taxon>Bacteria</taxon>
        <taxon>Bacillati</taxon>
        <taxon>Bacillota</taxon>
        <taxon>Clostridia</taxon>
        <taxon>Lachnospirales</taxon>
        <taxon>Lachnospiraceae</taxon>
        <taxon>Anaerosacchariphilus</taxon>
    </lineage>
</organism>
<evidence type="ECO:0000313" key="6">
    <source>
        <dbReference type="EMBL" id="MBC5658471.1"/>
    </source>
</evidence>
<dbReference type="CDD" id="cd00452">
    <property type="entry name" value="KDPG_aldolase"/>
    <property type="match status" value="1"/>
</dbReference>
<dbReference type="AlphaFoldDB" id="A0A923L9V4"/>
<protein>
    <submittedName>
        <fullName evidence="6">Bifunctional 4-hydroxy-2-oxoglutarate aldolase/2-dehydro-3-deoxy-phosphogluconate aldolase</fullName>
    </submittedName>
</protein>
<dbReference type="PROSITE" id="PS00160">
    <property type="entry name" value="ALDOLASE_KDPG_KHG_2"/>
    <property type="match status" value="1"/>
</dbReference>
<keyword evidence="4" id="KW-0456">Lyase</keyword>
<dbReference type="EMBL" id="JACOOR010000001">
    <property type="protein sequence ID" value="MBC5658471.1"/>
    <property type="molecule type" value="Genomic_DNA"/>
</dbReference>
<dbReference type="InterPro" id="IPR000887">
    <property type="entry name" value="Aldlse_KDPG_KHG"/>
</dbReference>
<keyword evidence="7" id="KW-1185">Reference proteome</keyword>
<comment type="pathway">
    <text evidence="1">Carbohydrate acid metabolism.</text>
</comment>
<evidence type="ECO:0000313" key="7">
    <source>
        <dbReference type="Proteomes" id="UP000649345"/>
    </source>
</evidence>
<dbReference type="GO" id="GO:0016829">
    <property type="term" value="F:lyase activity"/>
    <property type="evidence" value="ECO:0007669"/>
    <property type="project" value="UniProtKB-KW"/>
</dbReference>
<gene>
    <name evidence="6" type="ORF">H8S44_01550</name>
</gene>
<dbReference type="Pfam" id="PF01081">
    <property type="entry name" value="Aldolase"/>
    <property type="match status" value="1"/>
</dbReference>
<dbReference type="Gene3D" id="3.20.20.70">
    <property type="entry name" value="Aldolase class I"/>
    <property type="match status" value="1"/>
</dbReference>
<keyword evidence="5" id="KW-0119">Carbohydrate metabolism</keyword>
<evidence type="ECO:0000256" key="1">
    <source>
        <dbReference type="ARBA" id="ARBA00004761"/>
    </source>
</evidence>
<comment type="caution">
    <text evidence="6">The sequence shown here is derived from an EMBL/GenBank/DDBJ whole genome shotgun (WGS) entry which is preliminary data.</text>
</comment>
<dbReference type="Proteomes" id="UP000649345">
    <property type="component" value="Unassembled WGS sequence"/>
</dbReference>
<proteinExistence type="inferred from homology"/>
<dbReference type="SUPFAM" id="SSF51569">
    <property type="entry name" value="Aldolase"/>
    <property type="match status" value="1"/>
</dbReference>
<dbReference type="InterPro" id="IPR031338">
    <property type="entry name" value="KDPG/KHG_AS_2"/>
</dbReference>
<evidence type="ECO:0000256" key="4">
    <source>
        <dbReference type="ARBA" id="ARBA00023239"/>
    </source>
</evidence>
<evidence type="ECO:0000256" key="2">
    <source>
        <dbReference type="ARBA" id="ARBA00006906"/>
    </source>
</evidence>
<dbReference type="PANTHER" id="PTHR30246:SF1">
    <property type="entry name" value="2-DEHYDRO-3-DEOXY-6-PHOSPHOGALACTONATE ALDOLASE-RELATED"/>
    <property type="match status" value="1"/>
</dbReference>
<dbReference type="PANTHER" id="PTHR30246">
    <property type="entry name" value="2-KETO-3-DEOXY-6-PHOSPHOGLUCONATE ALDOLASE"/>
    <property type="match status" value="1"/>
</dbReference>
<accession>A0A923L9V4</accession>
<evidence type="ECO:0000256" key="3">
    <source>
        <dbReference type="ARBA" id="ARBA00011233"/>
    </source>
</evidence>
<dbReference type="InterPro" id="IPR013785">
    <property type="entry name" value="Aldolase_TIM"/>
</dbReference>